<evidence type="ECO:0000259" key="1">
    <source>
        <dbReference type="Pfam" id="PF04230"/>
    </source>
</evidence>
<organism evidence="2 3">
    <name type="scientific">Promicromonospora alba</name>
    <dbReference type="NCBI Taxonomy" id="1616110"/>
    <lineage>
        <taxon>Bacteria</taxon>
        <taxon>Bacillati</taxon>
        <taxon>Actinomycetota</taxon>
        <taxon>Actinomycetes</taxon>
        <taxon>Micrococcales</taxon>
        <taxon>Promicromonosporaceae</taxon>
        <taxon>Promicromonospora</taxon>
    </lineage>
</organism>
<proteinExistence type="predicted"/>
<keyword evidence="2" id="KW-0808">Transferase</keyword>
<dbReference type="InterPro" id="IPR007345">
    <property type="entry name" value="Polysacch_pyruvyl_Trfase"/>
</dbReference>
<dbReference type="Proteomes" id="UP001596011">
    <property type="component" value="Unassembled WGS sequence"/>
</dbReference>
<keyword evidence="3" id="KW-1185">Reference proteome</keyword>
<feature type="domain" description="Polysaccharide pyruvyl transferase" evidence="1">
    <location>
        <begin position="95"/>
        <end position="192"/>
    </location>
</feature>
<dbReference type="RefSeq" id="WP_377140496.1">
    <property type="nucleotide sequence ID" value="NZ_JBHSFI010000008.1"/>
</dbReference>
<accession>A0ABV9HQ15</accession>
<name>A0ABV9HQ15_9MICO</name>
<comment type="caution">
    <text evidence="2">The sequence shown here is derived from an EMBL/GenBank/DDBJ whole genome shotgun (WGS) entry which is preliminary data.</text>
</comment>
<reference evidence="3" key="1">
    <citation type="journal article" date="2019" name="Int. J. Syst. Evol. Microbiol.">
        <title>The Global Catalogue of Microorganisms (GCM) 10K type strain sequencing project: providing services to taxonomists for standard genome sequencing and annotation.</title>
        <authorList>
            <consortium name="The Broad Institute Genomics Platform"/>
            <consortium name="The Broad Institute Genome Sequencing Center for Infectious Disease"/>
            <person name="Wu L."/>
            <person name="Ma J."/>
        </authorList>
    </citation>
    <scope>NUCLEOTIDE SEQUENCE [LARGE SCALE GENOMIC DNA]</scope>
    <source>
        <strain evidence="3">CCUG 42722</strain>
    </source>
</reference>
<feature type="non-terminal residue" evidence="2">
    <location>
        <position position="192"/>
    </location>
</feature>
<dbReference type="EMBL" id="JBHSFI010000008">
    <property type="protein sequence ID" value="MFC4631354.1"/>
    <property type="molecule type" value="Genomic_DNA"/>
</dbReference>
<evidence type="ECO:0000313" key="2">
    <source>
        <dbReference type="EMBL" id="MFC4631354.1"/>
    </source>
</evidence>
<dbReference type="Pfam" id="PF04230">
    <property type="entry name" value="PS_pyruv_trans"/>
    <property type="match status" value="1"/>
</dbReference>
<gene>
    <name evidence="2" type="ORF">ACFO6V_24120</name>
</gene>
<evidence type="ECO:0000313" key="3">
    <source>
        <dbReference type="Proteomes" id="UP001596011"/>
    </source>
</evidence>
<dbReference type="GO" id="GO:0016740">
    <property type="term" value="F:transferase activity"/>
    <property type="evidence" value="ECO:0007669"/>
    <property type="project" value="UniProtKB-KW"/>
</dbReference>
<protein>
    <submittedName>
        <fullName evidence="2">Polysaccharide pyruvyl transferase family protein</fullName>
    </submittedName>
</protein>
<sequence length="192" mass="20977">MTVEVVHWNPRRPVVPGRLGRLVPVRRRVNNFGDLIGPALVEHILAARGIDPARGSARRLLTVGSILHLAAPGDVVWGSGINGKEAHLPPGLGLDVRAVRGPITHRLLREAGIEAPRVFGDPALLWSRFWPRESYADGERRAVGFVPNLHDWVRHRDDPRTIAPQGDLHTIAGQIARCDLVVATSLHGIVLA</sequence>